<proteinExistence type="predicted"/>
<dbReference type="Proteomes" id="UP000195141">
    <property type="component" value="Chromosome"/>
</dbReference>
<keyword evidence="3" id="KW-1185">Reference proteome</keyword>
<reference evidence="2" key="3">
    <citation type="submission" date="2024-03" db="EMBL/GenBank/DDBJ databases">
        <title>The Genome Sequence of Enterococcus sp. DIV0242b.</title>
        <authorList>
            <consortium name="The Broad Institute Genomics Platform"/>
            <consortium name="The Broad Institute Microbial Omics Core"/>
            <consortium name="The Broad Institute Genomic Center for Infectious Diseases"/>
            <person name="Earl A."/>
            <person name="Manson A."/>
            <person name="Gilmore M."/>
            <person name="Schwartman J."/>
            <person name="Shea T."/>
            <person name="Abouelleil A."/>
            <person name="Cao P."/>
            <person name="Chapman S."/>
            <person name="Cusick C."/>
            <person name="Young S."/>
            <person name="Neafsey D."/>
            <person name="Nusbaum C."/>
            <person name="Birren B."/>
        </authorList>
    </citation>
    <scope>NUCLEOTIDE SEQUENCE</scope>
    <source>
        <strain evidence="2">9E7_DIV0242</strain>
    </source>
</reference>
<dbReference type="EMBL" id="NGMM01000001">
    <property type="protein sequence ID" value="OTP19233.1"/>
    <property type="molecule type" value="Genomic_DNA"/>
</dbReference>
<dbReference type="GO" id="GO:0004860">
    <property type="term" value="F:protein kinase inhibitor activity"/>
    <property type="evidence" value="ECO:0007669"/>
    <property type="project" value="UniProtKB-KW"/>
</dbReference>
<sequence>MVRSKKENLIIKSSAFVDTGTMPLEYTGYGSDQSPPLTLQNISSDARSIAIIMEDLDIPMIKAFPHWLIWNIPVMSDIPENIPSGKIVDSLHGAIQGIAYGKHEYRGPKPPKIIKNSHRYRFNVYILDAMLDLSSDAKKKKLLDAMVGHILQESSITGIFKNQ</sequence>
<dbReference type="PANTHER" id="PTHR30289">
    <property type="entry name" value="UNCHARACTERIZED PROTEIN YBCL-RELATED"/>
    <property type="match status" value="1"/>
</dbReference>
<evidence type="ECO:0000313" key="3">
    <source>
        <dbReference type="Proteomes" id="UP000195141"/>
    </source>
</evidence>
<keyword evidence="2" id="KW-0649">Protein kinase inhibitor</keyword>
<name>A0A242KDI7_9ENTE</name>
<dbReference type="Gene3D" id="3.90.280.10">
    <property type="entry name" value="PEBP-like"/>
    <property type="match status" value="1"/>
</dbReference>
<protein>
    <submittedName>
        <fullName evidence="1">YbhB/YbcL family Raf kinase inhibitor-like protein</fullName>
    </submittedName>
</protein>
<evidence type="ECO:0000313" key="1">
    <source>
        <dbReference type="EMBL" id="OTP19233.1"/>
    </source>
</evidence>
<dbReference type="AlphaFoldDB" id="A0A242KDI7"/>
<dbReference type="InterPro" id="IPR036610">
    <property type="entry name" value="PEBP-like_sf"/>
</dbReference>
<gene>
    <name evidence="2" type="ORF">A5888_001037</name>
    <name evidence="1" type="ORF">A5888_001048</name>
</gene>
<reference evidence="1" key="1">
    <citation type="submission" date="2017-05" db="EMBL/GenBank/DDBJ databases">
        <title>The Genome Sequence of Enterococcus sp. 9E7_DIV0242.</title>
        <authorList>
            <consortium name="The Broad Institute Genomics Platform"/>
            <consortium name="The Broad Institute Genomic Center for Infectious Diseases"/>
            <person name="Earl A."/>
            <person name="Manson A."/>
            <person name="Schwartman J."/>
            <person name="Gilmore M."/>
            <person name="Abouelleil A."/>
            <person name="Cao P."/>
            <person name="Chapman S."/>
            <person name="Cusick C."/>
            <person name="Shea T."/>
            <person name="Young S."/>
            <person name="Neafsey D."/>
            <person name="Nusbaum C."/>
            <person name="Birren B."/>
        </authorList>
    </citation>
    <scope>NUCLEOTIDE SEQUENCE [LARGE SCALE GENOMIC DNA]</scope>
    <source>
        <strain evidence="1">9E7_DIV0242</strain>
    </source>
</reference>
<dbReference type="CDD" id="cd00865">
    <property type="entry name" value="PEBP_bact_arch"/>
    <property type="match status" value="1"/>
</dbReference>
<organism evidence="1">
    <name type="scientific">Candidatus Enterococcus clewellii</name>
    <dbReference type="NCBI Taxonomy" id="1834193"/>
    <lineage>
        <taxon>Bacteria</taxon>
        <taxon>Bacillati</taxon>
        <taxon>Bacillota</taxon>
        <taxon>Bacilli</taxon>
        <taxon>Lactobacillales</taxon>
        <taxon>Enterococcaceae</taxon>
        <taxon>Enterococcus</taxon>
    </lineage>
</organism>
<dbReference type="InterPro" id="IPR008914">
    <property type="entry name" value="PEBP"/>
</dbReference>
<dbReference type="NCBIfam" id="TIGR00481">
    <property type="entry name" value="YbhB/YbcL family Raf kinase inhibitor-like protein"/>
    <property type="match status" value="1"/>
</dbReference>
<dbReference type="InterPro" id="IPR005247">
    <property type="entry name" value="YbhB_YbcL/LppC-like"/>
</dbReference>
<dbReference type="SUPFAM" id="SSF49777">
    <property type="entry name" value="PEBP-like"/>
    <property type="match status" value="1"/>
</dbReference>
<reference evidence="2" key="2">
    <citation type="submission" date="2017-05" db="EMBL/GenBank/DDBJ databases">
        <authorList>
            <consortium name="The Broad Institute Genomics Platform"/>
            <consortium name="The Broad Institute Genomic Center for Infectious Diseases"/>
            <person name="Earl A."/>
            <person name="Manson A."/>
            <person name="Schwartman J."/>
            <person name="Gilmore M."/>
            <person name="Abouelleil A."/>
            <person name="Cao P."/>
            <person name="Chapman S."/>
            <person name="Cusick C."/>
            <person name="Shea T."/>
            <person name="Young S."/>
            <person name="Neafsey D."/>
            <person name="Nusbaum C."/>
            <person name="Birren B."/>
        </authorList>
    </citation>
    <scope>NUCLEOTIDE SEQUENCE</scope>
    <source>
        <strain evidence="2">9E7_DIV0242</strain>
    </source>
</reference>
<dbReference type="RefSeq" id="WP_170924709.1">
    <property type="nucleotide sequence ID" value="NZ_CP147247.1"/>
</dbReference>
<dbReference type="EMBL" id="CP147247">
    <property type="protein sequence ID" value="WYJ89317.1"/>
    <property type="molecule type" value="Genomic_DNA"/>
</dbReference>
<dbReference type="Pfam" id="PF01161">
    <property type="entry name" value="PBP"/>
    <property type="match status" value="1"/>
</dbReference>
<accession>A0A242KDI7</accession>
<evidence type="ECO:0000313" key="2">
    <source>
        <dbReference type="EMBL" id="WYJ89317.1"/>
    </source>
</evidence>
<dbReference type="PANTHER" id="PTHR30289:SF1">
    <property type="entry name" value="PEBP (PHOSPHATIDYLETHANOLAMINE-BINDING PROTEIN) FAMILY PROTEIN"/>
    <property type="match status" value="1"/>
</dbReference>